<dbReference type="Proteomes" id="UP000076234">
    <property type="component" value="Chromosome"/>
</dbReference>
<dbReference type="EMBL" id="CP013342">
    <property type="protein sequence ID" value="AMU94084.1"/>
    <property type="molecule type" value="Genomic_DNA"/>
</dbReference>
<sequence length="70" mass="7328">MALVELVRMPNGAEAELLRGRLESAGVPAVCFDAGMNIAESVGLAIPVRVMVLDEDLADARALMAEFGIA</sequence>
<dbReference type="GeneID" id="303002178"/>
<dbReference type="Pfam" id="PF09413">
    <property type="entry name" value="DUF2007"/>
    <property type="match status" value="1"/>
</dbReference>
<proteinExistence type="predicted"/>
<reference evidence="2 3" key="2">
    <citation type="journal article" date="2016" name="Genome Announc.">
        <title>Complete Genome Sequence of Sphingopyxis terrae Strain 203-1 (NBRC 111660), a Polyethylene Glycol Degrader.</title>
        <authorList>
            <person name="Ohtsubo Y."/>
            <person name="Nonoyama S."/>
            <person name="Nagata Y."/>
            <person name="Numata M."/>
            <person name="Tsuchikane K."/>
            <person name="Hosoyama A."/>
            <person name="Yamazoe A."/>
            <person name="Tsuda M."/>
            <person name="Fujita N."/>
            <person name="Kawai F."/>
        </authorList>
    </citation>
    <scope>NUCLEOTIDE SEQUENCE [LARGE SCALE GENOMIC DNA]</scope>
    <source>
        <strain evidence="2 3">203-1</strain>
    </source>
</reference>
<dbReference type="InterPro" id="IPR018551">
    <property type="entry name" value="DUF2007"/>
</dbReference>
<dbReference type="AlphaFoldDB" id="A0A142VWD6"/>
<name>A0A142VWD6_9SPHN</name>
<dbReference type="RefSeq" id="WP_003043073.1">
    <property type="nucleotide sequence ID" value="NZ_BCZQ01000003.1"/>
</dbReference>
<accession>A0A142VWD6</accession>
<evidence type="ECO:0000313" key="3">
    <source>
        <dbReference type="Proteomes" id="UP000076234"/>
    </source>
</evidence>
<feature type="domain" description="DUF2007" evidence="1">
    <location>
        <begin position="4"/>
        <end position="68"/>
    </location>
</feature>
<reference evidence="3" key="1">
    <citation type="submission" date="2015-11" db="EMBL/GenBank/DDBJ databases">
        <title>Complete genome sequence of a polyethylene glycol-degrading strain Sphingopyxis terrae strain 203-1 (NBRC 15098).</title>
        <authorList>
            <person name="Yoshiyuki O."/>
            <person name="Shouta N."/>
            <person name="Nagata Y."/>
            <person name="Numata M."/>
            <person name="Tsuchikane K."/>
            <person name="Hosoyama A."/>
            <person name="Yamazoe A."/>
            <person name="Tsuda M."/>
            <person name="Fujita N."/>
            <person name="Kawai F."/>
        </authorList>
    </citation>
    <scope>NUCLEOTIDE SEQUENCE [LARGE SCALE GENOMIC DNA]</scope>
    <source>
        <strain evidence="3">203-1</strain>
    </source>
</reference>
<dbReference type="KEGG" id="ster:AOA14_05630"/>
<dbReference type="STRING" id="1219058.AOA14_05630"/>
<dbReference type="Gene3D" id="3.30.70.790">
    <property type="entry name" value="UreE, C-terminal domain"/>
    <property type="match status" value="1"/>
</dbReference>
<dbReference type="InterPro" id="IPR011322">
    <property type="entry name" value="N-reg_PII-like_a/b"/>
</dbReference>
<protein>
    <recommendedName>
        <fullName evidence="1">DUF2007 domain-containing protein</fullName>
    </recommendedName>
</protein>
<evidence type="ECO:0000259" key="1">
    <source>
        <dbReference type="Pfam" id="PF09413"/>
    </source>
</evidence>
<evidence type="ECO:0000313" key="2">
    <source>
        <dbReference type="EMBL" id="AMU94084.1"/>
    </source>
</evidence>
<gene>
    <name evidence="2" type="ORF">AOA14_05630</name>
</gene>
<organism evidence="2 3">
    <name type="scientific">Sphingopyxis terrae subsp. terrae NBRC 15098</name>
    <dbReference type="NCBI Taxonomy" id="1219058"/>
    <lineage>
        <taxon>Bacteria</taxon>
        <taxon>Pseudomonadati</taxon>
        <taxon>Pseudomonadota</taxon>
        <taxon>Alphaproteobacteria</taxon>
        <taxon>Sphingomonadales</taxon>
        <taxon>Sphingomonadaceae</taxon>
        <taxon>Sphingopyxis</taxon>
    </lineage>
</organism>
<dbReference type="SUPFAM" id="SSF54913">
    <property type="entry name" value="GlnB-like"/>
    <property type="match status" value="1"/>
</dbReference>